<keyword evidence="1" id="KW-0675">Receptor</keyword>
<comment type="caution">
    <text evidence="1">The sequence shown here is derived from an EMBL/GenBank/DDBJ whole genome shotgun (WGS) entry which is preliminary data.</text>
</comment>
<dbReference type="EMBL" id="JBEUSY010000534">
    <property type="protein sequence ID" value="KAL1227577.1"/>
    <property type="molecule type" value="Genomic_DNA"/>
</dbReference>
<evidence type="ECO:0000313" key="2">
    <source>
        <dbReference type="Proteomes" id="UP001558632"/>
    </source>
</evidence>
<name>A0ABR3K1U8_TRISP</name>
<protein>
    <submittedName>
        <fullName evidence="1">Fibroblast growth factor receptor</fullName>
    </submittedName>
</protein>
<accession>A0ABR3K1U8</accession>
<evidence type="ECO:0000313" key="1">
    <source>
        <dbReference type="EMBL" id="KAL1227577.1"/>
    </source>
</evidence>
<sequence>MGLLIRSFLLELTENLRGSRDGDFDEWKRNGRFCQINKYLVVDSTYIQMACSVDRRSIECKTAYDEQFFSILTPSSFSSSDGYFNGELII</sequence>
<gene>
    <name evidence="1" type="ORF">TSPI_06901</name>
</gene>
<dbReference type="Proteomes" id="UP001558632">
    <property type="component" value="Unassembled WGS sequence"/>
</dbReference>
<keyword evidence="2" id="KW-1185">Reference proteome</keyword>
<organism evidence="1 2">
    <name type="scientific">Trichinella spiralis</name>
    <name type="common">Trichina worm</name>
    <dbReference type="NCBI Taxonomy" id="6334"/>
    <lineage>
        <taxon>Eukaryota</taxon>
        <taxon>Metazoa</taxon>
        <taxon>Ecdysozoa</taxon>
        <taxon>Nematoda</taxon>
        <taxon>Enoplea</taxon>
        <taxon>Dorylaimia</taxon>
        <taxon>Trichinellida</taxon>
        <taxon>Trichinellidae</taxon>
        <taxon>Trichinella</taxon>
    </lineage>
</organism>
<reference evidence="1 2" key="1">
    <citation type="submission" date="2024-07" db="EMBL/GenBank/DDBJ databases">
        <title>Enhanced genomic and transcriptomic resources for Trichinella pseudospiralis and T. spiralis underpin the discovery of pronounced molecular differences between stages and species.</title>
        <authorList>
            <person name="Pasi K.K."/>
            <person name="La Rosa G."/>
            <person name="Gomez-Morales M.A."/>
            <person name="Tosini F."/>
            <person name="Sumanam S."/>
            <person name="Young N.D."/>
            <person name="Chang B.C."/>
            <person name="Robin G.B."/>
        </authorList>
    </citation>
    <scope>NUCLEOTIDE SEQUENCE [LARGE SCALE GENOMIC DNA]</scope>
    <source>
        <strain evidence="1">ISS534</strain>
    </source>
</reference>
<proteinExistence type="predicted"/>